<organism evidence="6 7">
    <name type="scientific">Dentipellis fragilis</name>
    <dbReference type="NCBI Taxonomy" id="205917"/>
    <lineage>
        <taxon>Eukaryota</taxon>
        <taxon>Fungi</taxon>
        <taxon>Dikarya</taxon>
        <taxon>Basidiomycota</taxon>
        <taxon>Agaricomycotina</taxon>
        <taxon>Agaricomycetes</taxon>
        <taxon>Russulales</taxon>
        <taxon>Hericiaceae</taxon>
        <taxon>Dentipellis</taxon>
    </lineage>
</organism>
<keyword evidence="2" id="KW-0143">Chaperone</keyword>
<dbReference type="GO" id="GO:0005737">
    <property type="term" value="C:cytoplasm"/>
    <property type="evidence" value="ECO:0007669"/>
    <property type="project" value="TreeGrafter"/>
</dbReference>
<dbReference type="Gene3D" id="6.10.140.1710">
    <property type="match status" value="1"/>
</dbReference>
<dbReference type="InterPro" id="IPR036034">
    <property type="entry name" value="PDZ_sf"/>
</dbReference>
<dbReference type="InterPro" id="IPR035269">
    <property type="entry name" value="PSMD9"/>
</dbReference>
<protein>
    <recommendedName>
        <fullName evidence="3">Probable 26S proteasome regulatory subunit p27</fullName>
    </recommendedName>
</protein>
<dbReference type="STRING" id="205917.A0A4Y9YQ47"/>
<dbReference type="Gene3D" id="2.30.42.10">
    <property type="match status" value="1"/>
</dbReference>
<dbReference type="SUPFAM" id="SSF50156">
    <property type="entry name" value="PDZ domain-like"/>
    <property type="match status" value="1"/>
</dbReference>
<evidence type="ECO:0000259" key="5">
    <source>
        <dbReference type="Pfam" id="PF18265"/>
    </source>
</evidence>
<name>A0A4Y9YQ47_9AGAM</name>
<evidence type="ECO:0000256" key="1">
    <source>
        <dbReference type="ARBA" id="ARBA00005256"/>
    </source>
</evidence>
<dbReference type="FunFam" id="2.30.42.10:FF:000107">
    <property type="entry name" value="26S proteasome non-ATPase regulatory subunit 9"/>
    <property type="match status" value="1"/>
</dbReference>
<comment type="similarity">
    <text evidence="1">Belongs to the proteasome subunit p27 family.</text>
</comment>
<dbReference type="InterPro" id="IPR041489">
    <property type="entry name" value="PDZ_6"/>
</dbReference>
<accession>A0A4Y9YQ47</accession>
<gene>
    <name evidence="6" type="ORF">EVG20_g6142</name>
</gene>
<reference evidence="6 7" key="1">
    <citation type="submission" date="2019-02" db="EMBL/GenBank/DDBJ databases">
        <title>Genome sequencing of the rare red list fungi Dentipellis fragilis.</title>
        <authorList>
            <person name="Buettner E."/>
            <person name="Kellner H."/>
        </authorList>
    </citation>
    <scope>NUCLEOTIDE SEQUENCE [LARGE SCALE GENOMIC DNA]</scope>
    <source>
        <strain evidence="6 7">DSM 105465</strain>
    </source>
</reference>
<feature type="domain" description="PDZ" evidence="4">
    <location>
        <begin position="120"/>
        <end position="177"/>
    </location>
</feature>
<dbReference type="Proteomes" id="UP000298327">
    <property type="component" value="Unassembled WGS sequence"/>
</dbReference>
<sequence>MGYILPSPSSPAERARTLMAQKDAIEGQIREQLDILRANGTNTQEPLVDRDGFPRADIDIWAVRHARVRVIELRNDLSAVMEEIGQALQQVYDPSQLKTDEPAAATSTTPPTELSPFAKVNAIAPGSPAADAGLLREDLVVKFGTLVKSSFSGASLQPLAELVAANENKVVRVVVKRVEEHMTLHFTPRQGWGGRGMLGCHLVPHPA</sequence>
<dbReference type="Pfam" id="PF18265">
    <property type="entry name" value="Nas2_N"/>
    <property type="match status" value="1"/>
</dbReference>
<dbReference type="GO" id="GO:0005634">
    <property type="term" value="C:nucleus"/>
    <property type="evidence" value="ECO:0007669"/>
    <property type="project" value="TreeGrafter"/>
</dbReference>
<dbReference type="PANTHER" id="PTHR12651">
    <property type="entry name" value="26S PROTEASOME NON-ATPASE REGULATORY SUBUNIT 9"/>
    <property type="match status" value="1"/>
</dbReference>
<evidence type="ECO:0000259" key="4">
    <source>
        <dbReference type="Pfam" id="PF17820"/>
    </source>
</evidence>
<comment type="caution">
    <text evidence="6">The sequence shown here is derived from an EMBL/GenBank/DDBJ whole genome shotgun (WGS) entry which is preliminary data.</text>
</comment>
<evidence type="ECO:0000256" key="3">
    <source>
        <dbReference type="ARBA" id="ARBA00068021"/>
    </source>
</evidence>
<evidence type="ECO:0000313" key="6">
    <source>
        <dbReference type="EMBL" id="TFY63893.1"/>
    </source>
</evidence>
<dbReference type="InterPro" id="IPR040815">
    <property type="entry name" value="Nas2_N"/>
</dbReference>
<evidence type="ECO:0000256" key="2">
    <source>
        <dbReference type="ARBA" id="ARBA00023186"/>
    </source>
</evidence>
<proteinExistence type="inferred from homology"/>
<dbReference type="Pfam" id="PF17820">
    <property type="entry name" value="PDZ_6"/>
    <property type="match status" value="1"/>
</dbReference>
<keyword evidence="7" id="KW-1185">Reference proteome</keyword>
<evidence type="ECO:0000313" key="7">
    <source>
        <dbReference type="Proteomes" id="UP000298327"/>
    </source>
</evidence>
<dbReference type="PANTHER" id="PTHR12651:SF1">
    <property type="entry name" value="26S PROTEASOME NON-ATPASE REGULATORY SUBUNIT 9"/>
    <property type="match status" value="1"/>
</dbReference>
<dbReference type="EMBL" id="SEOQ01000394">
    <property type="protein sequence ID" value="TFY63893.1"/>
    <property type="molecule type" value="Genomic_DNA"/>
</dbReference>
<dbReference type="GO" id="GO:0070682">
    <property type="term" value="P:proteasome regulatory particle assembly"/>
    <property type="evidence" value="ECO:0007669"/>
    <property type="project" value="InterPro"/>
</dbReference>
<dbReference type="AlphaFoldDB" id="A0A4Y9YQ47"/>
<feature type="domain" description="Nas2 N-terminal" evidence="5">
    <location>
        <begin position="16"/>
        <end position="92"/>
    </location>
</feature>
<dbReference type="OrthoDB" id="72325at2759"/>